<dbReference type="Proteomes" id="UP000094463">
    <property type="component" value="Chromosome"/>
</dbReference>
<evidence type="ECO:0000256" key="1">
    <source>
        <dbReference type="SAM" id="Phobius"/>
    </source>
</evidence>
<evidence type="ECO:0000313" key="2">
    <source>
        <dbReference type="EMBL" id="AOM84465.1"/>
    </source>
</evidence>
<dbReference type="KEGG" id="bbev:BBEV_3149"/>
<protein>
    <recommendedName>
        <fullName evidence="4">PH domain-containing protein</fullName>
    </recommendedName>
</protein>
<dbReference type="RefSeq" id="WP_069366344.1">
    <property type="nucleotide sequence ID" value="NZ_CP012502.1"/>
</dbReference>
<keyword evidence="1" id="KW-0812">Transmembrane</keyword>
<dbReference type="OrthoDB" id="2427324at2"/>
<evidence type="ECO:0008006" key="4">
    <source>
        <dbReference type="Google" id="ProtNLM"/>
    </source>
</evidence>
<evidence type="ECO:0000313" key="3">
    <source>
        <dbReference type="Proteomes" id="UP000094463"/>
    </source>
</evidence>
<keyword evidence="1" id="KW-1133">Transmembrane helix</keyword>
<dbReference type="EMBL" id="CP012502">
    <property type="protein sequence ID" value="AOM84465.1"/>
    <property type="molecule type" value="Genomic_DNA"/>
</dbReference>
<accession>A0A1D7QZN1</accession>
<feature type="transmembrane region" description="Helical" evidence="1">
    <location>
        <begin position="31"/>
        <end position="51"/>
    </location>
</feature>
<name>A0A1D7QZN1_9BACI</name>
<sequence length="132" mass="15385">MIYTAKSPRVILSIMFLFMLITRITTPYEGLFIHLQTAALVVFFVALFVTYRFEIRSHKLTYQVHLMGIPIYTRDLLPKEIDFIAFKRGSWGEKAAIVKPVKGMPVRVIRFTPNDVAEKLETFAEEHRIDYS</sequence>
<feature type="transmembrane region" description="Helical" evidence="1">
    <location>
        <begin position="7"/>
        <end position="25"/>
    </location>
</feature>
<keyword evidence="1" id="KW-0472">Membrane</keyword>
<keyword evidence="3" id="KW-1185">Reference proteome</keyword>
<reference evidence="2 3" key="1">
    <citation type="submission" date="2015-08" db="EMBL/GenBank/DDBJ databases">
        <title>The complete genome sequence of Bacillus beveridgei MLTeJB.</title>
        <authorList>
            <person name="Hanson T.E."/>
            <person name="Mesa C."/>
            <person name="Basesman S.M."/>
            <person name="Oremland R.S."/>
        </authorList>
    </citation>
    <scope>NUCLEOTIDE SEQUENCE [LARGE SCALE GENOMIC DNA]</scope>
    <source>
        <strain evidence="2 3">MLTeJB</strain>
    </source>
</reference>
<organism evidence="2 3">
    <name type="scientific">Salisediminibacterium beveridgei</name>
    <dbReference type="NCBI Taxonomy" id="632773"/>
    <lineage>
        <taxon>Bacteria</taxon>
        <taxon>Bacillati</taxon>
        <taxon>Bacillota</taxon>
        <taxon>Bacilli</taxon>
        <taxon>Bacillales</taxon>
        <taxon>Bacillaceae</taxon>
        <taxon>Salisediminibacterium</taxon>
    </lineage>
</organism>
<proteinExistence type="predicted"/>
<dbReference type="AlphaFoldDB" id="A0A1D7QZN1"/>
<gene>
    <name evidence="2" type="ORF">BBEV_3149</name>
</gene>